<evidence type="ECO:0000313" key="6">
    <source>
        <dbReference type="Proteomes" id="UP000019063"/>
    </source>
</evidence>
<dbReference type="Gene3D" id="3.40.50.450">
    <property type="match status" value="1"/>
</dbReference>
<accession>W4HNE9</accession>
<keyword evidence="6" id="KW-1185">Reference proteome</keyword>
<evidence type="ECO:0000259" key="3">
    <source>
        <dbReference type="Pfam" id="PF02481"/>
    </source>
</evidence>
<feature type="domain" description="DprA winged helix" evidence="4">
    <location>
        <begin position="421"/>
        <end position="479"/>
    </location>
</feature>
<dbReference type="PATRIC" id="fig|1317118.6.peg.714"/>
<dbReference type="InterPro" id="IPR036388">
    <property type="entry name" value="WH-like_DNA-bd_sf"/>
</dbReference>
<feature type="domain" description="Smf/DprA SLOG" evidence="3">
    <location>
        <begin position="57"/>
        <end position="264"/>
    </location>
</feature>
<dbReference type="NCBIfam" id="TIGR00732">
    <property type="entry name" value="dprA"/>
    <property type="match status" value="1"/>
</dbReference>
<dbReference type="Pfam" id="PF02481">
    <property type="entry name" value="DNA_processg_A"/>
    <property type="match status" value="1"/>
</dbReference>
<dbReference type="Pfam" id="PF17782">
    <property type="entry name" value="WHD_DprA"/>
    <property type="match status" value="1"/>
</dbReference>
<dbReference type="EMBL" id="AQQW01000002">
    <property type="protein sequence ID" value="ETW13918.1"/>
    <property type="molecule type" value="Genomic_DNA"/>
</dbReference>
<dbReference type="Proteomes" id="UP000019063">
    <property type="component" value="Unassembled WGS sequence"/>
</dbReference>
<dbReference type="Gene3D" id="1.10.10.10">
    <property type="entry name" value="Winged helix-like DNA-binding domain superfamily/Winged helix DNA-binding domain"/>
    <property type="match status" value="1"/>
</dbReference>
<dbReference type="PANTHER" id="PTHR43022:SF1">
    <property type="entry name" value="PROTEIN SMF"/>
    <property type="match status" value="1"/>
</dbReference>
<dbReference type="SUPFAM" id="SSF102405">
    <property type="entry name" value="MCP/YpsA-like"/>
    <property type="match status" value="1"/>
</dbReference>
<gene>
    <name evidence="5" type="ORF">ATO8_03471</name>
</gene>
<dbReference type="InterPro" id="IPR003488">
    <property type="entry name" value="DprA"/>
</dbReference>
<dbReference type="PANTHER" id="PTHR43022">
    <property type="entry name" value="PROTEIN SMF"/>
    <property type="match status" value="1"/>
</dbReference>
<dbReference type="AlphaFoldDB" id="W4HNE9"/>
<dbReference type="InterPro" id="IPR057666">
    <property type="entry name" value="DrpA_SLOG"/>
</dbReference>
<evidence type="ECO:0000259" key="4">
    <source>
        <dbReference type="Pfam" id="PF17782"/>
    </source>
</evidence>
<protein>
    <submittedName>
        <fullName evidence="5">DNA processing protein DprA</fullName>
    </submittedName>
</protein>
<evidence type="ECO:0000256" key="1">
    <source>
        <dbReference type="ARBA" id="ARBA00006525"/>
    </source>
</evidence>
<feature type="region of interest" description="Disordered" evidence="2">
    <location>
        <begin position="287"/>
        <end position="339"/>
    </location>
</feature>
<evidence type="ECO:0000313" key="5">
    <source>
        <dbReference type="EMBL" id="ETW13918.1"/>
    </source>
</evidence>
<name>W4HNE9_9RHOB</name>
<evidence type="ECO:0000256" key="2">
    <source>
        <dbReference type="SAM" id="MobiDB-lite"/>
    </source>
</evidence>
<comment type="caution">
    <text evidence="5">The sequence shown here is derived from an EMBL/GenBank/DDBJ whole genome shotgun (WGS) entry which is preliminary data.</text>
</comment>
<dbReference type="eggNOG" id="COG0758">
    <property type="taxonomic scope" value="Bacteria"/>
</dbReference>
<dbReference type="GO" id="GO:0009294">
    <property type="term" value="P:DNA-mediated transformation"/>
    <property type="evidence" value="ECO:0007669"/>
    <property type="project" value="InterPro"/>
</dbReference>
<reference evidence="5 6" key="1">
    <citation type="journal article" date="2014" name="Antonie Van Leeuwenhoek">
        <title>Roseivivax atlanticus sp. nov., isolated from surface seawater of the Atlantic Ocean.</title>
        <authorList>
            <person name="Li G."/>
            <person name="Lai Q."/>
            <person name="Liu X."/>
            <person name="Sun F."/>
            <person name="Shao Z."/>
        </authorList>
    </citation>
    <scope>NUCLEOTIDE SEQUENCE [LARGE SCALE GENOMIC DNA]</scope>
    <source>
        <strain evidence="5 6">22II-s10s</strain>
    </source>
</reference>
<feature type="compositionally biased region" description="Basic and acidic residues" evidence="2">
    <location>
        <begin position="372"/>
        <end position="382"/>
    </location>
</feature>
<comment type="similarity">
    <text evidence="1">Belongs to the DprA/Smf family.</text>
</comment>
<dbReference type="STRING" id="1379903.ATO8_03471"/>
<feature type="region of interest" description="Disordered" evidence="2">
    <location>
        <begin position="372"/>
        <end position="425"/>
    </location>
</feature>
<sequence length="485" mass="49081">MGIATYHRLIAEHGSAAAALDALPEIARAAGLGRYEAATERAALAEMRAGAHARARLIFQGEAAYPARLADLSDAPPFLWAVGDIAALARPMVALVGARNASSLGTRMARALAQDLGAAGYVVVSGLARGVDAAAHAGSIATGTVAVLAGGVDVLYPQENARLGEDIPAAGGVRLSEHPPGLQPQARHFPARNRIVSGLAEAVVVVEAAAKSGSLITARAALDQGREVLAVPGHPFDARAGGCNMLIRDGARLVRGAADVLEAIGPGPDPVGQGDLPLDAVPCAAHEARGARPGPETSQAKPGDRVASRVSTSRMQTGAVPDGAQTTHQRDGGGKSHALAARPDTVEGAAAGDAATQGGGATCGKAEDITEDGARGADRREAAGGPSGQAPRRSRSVARRPTALTGTSADARRDQSARGEEARTLSETAALHARILARLGPSPLAEDQLIRDLGQPSGTVAPALTDLELDGRIRRQPGGLLALAP</sequence>
<dbReference type="InterPro" id="IPR041614">
    <property type="entry name" value="DprA_WH"/>
</dbReference>
<proteinExistence type="inferred from homology"/>
<dbReference type="Pfam" id="PF21102">
    <property type="entry name" value="DprA_N"/>
    <property type="match status" value="1"/>
</dbReference>
<feature type="compositionally biased region" description="Basic and acidic residues" evidence="2">
    <location>
        <begin position="410"/>
        <end position="424"/>
    </location>
</feature>
<organism evidence="5 6">
    <name type="scientific">Roseivivax marinus</name>
    <dbReference type="NCBI Taxonomy" id="1379903"/>
    <lineage>
        <taxon>Bacteria</taxon>
        <taxon>Pseudomonadati</taxon>
        <taxon>Pseudomonadota</taxon>
        <taxon>Alphaproteobacteria</taxon>
        <taxon>Rhodobacterales</taxon>
        <taxon>Roseobacteraceae</taxon>
        <taxon>Roseivivax</taxon>
    </lineage>
</organism>